<evidence type="ECO:0000313" key="4">
    <source>
        <dbReference type="EMBL" id="RMI33180.1"/>
    </source>
</evidence>
<protein>
    <submittedName>
        <fullName evidence="4">N-acetyltransferase</fullName>
    </submittedName>
</protein>
<dbReference type="Proteomes" id="UP000278673">
    <property type="component" value="Unassembled WGS sequence"/>
</dbReference>
<dbReference type="InterPro" id="IPR000182">
    <property type="entry name" value="GNAT_dom"/>
</dbReference>
<dbReference type="Gene3D" id="3.40.630.30">
    <property type="match status" value="1"/>
</dbReference>
<dbReference type="AlphaFoldDB" id="A0A3M2L912"/>
<evidence type="ECO:0000256" key="2">
    <source>
        <dbReference type="ARBA" id="ARBA00023315"/>
    </source>
</evidence>
<organism evidence="4 5">
    <name type="scientific">Streptomyces triticirhizae</name>
    <dbReference type="NCBI Taxonomy" id="2483353"/>
    <lineage>
        <taxon>Bacteria</taxon>
        <taxon>Bacillati</taxon>
        <taxon>Actinomycetota</taxon>
        <taxon>Actinomycetes</taxon>
        <taxon>Kitasatosporales</taxon>
        <taxon>Streptomycetaceae</taxon>
        <taxon>Streptomyces</taxon>
    </lineage>
</organism>
<dbReference type="SUPFAM" id="SSF55729">
    <property type="entry name" value="Acyl-CoA N-acyltransferases (Nat)"/>
    <property type="match status" value="1"/>
</dbReference>
<comment type="caution">
    <text evidence="4">The sequence shown here is derived from an EMBL/GenBank/DDBJ whole genome shotgun (WGS) entry which is preliminary data.</text>
</comment>
<evidence type="ECO:0000256" key="1">
    <source>
        <dbReference type="ARBA" id="ARBA00022679"/>
    </source>
</evidence>
<evidence type="ECO:0000313" key="5">
    <source>
        <dbReference type="Proteomes" id="UP000278673"/>
    </source>
</evidence>
<dbReference type="GO" id="GO:0016747">
    <property type="term" value="F:acyltransferase activity, transferring groups other than amino-acyl groups"/>
    <property type="evidence" value="ECO:0007669"/>
    <property type="project" value="InterPro"/>
</dbReference>
<dbReference type="PANTHER" id="PTHR43877">
    <property type="entry name" value="AMINOALKYLPHOSPHONATE N-ACETYLTRANSFERASE-RELATED-RELATED"/>
    <property type="match status" value="1"/>
</dbReference>
<dbReference type="InterPro" id="IPR050832">
    <property type="entry name" value="Bact_Acetyltransf"/>
</dbReference>
<accession>A0A3M2L912</accession>
<dbReference type="InterPro" id="IPR016181">
    <property type="entry name" value="Acyl_CoA_acyltransferase"/>
</dbReference>
<keyword evidence="1 4" id="KW-0808">Transferase</keyword>
<keyword evidence="5" id="KW-1185">Reference proteome</keyword>
<dbReference type="CDD" id="cd04301">
    <property type="entry name" value="NAT_SF"/>
    <property type="match status" value="1"/>
</dbReference>
<name>A0A3M2L912_9ACTN</name>
<evidence type="ECO:0000259" key="3">
    <source>
        <dbReference type="PROSITE" id="PS51186"/>
    </source>
</evidence>
<dbReference type="PANTHER" id="PTHR43877:SF1">
    <property type="entry name" value="ACETYLTRANSFERASE"/>
    <property type="match status" value="1"/>
</dbReference>
<proteinExistence type="predicted"/>
<keyword evidence="2" id="KW-0012">Acyltransferase</keyword>
<gene>
    <name evidence="4" type="ORF">EBN88_24505</name>
</gene>
<reference evidence="4 5" key="1">
    <citation type="submission" date="2018-10" db="EMBL/GenBank/DDBJ databases">
        <title>Isolation, diversity and antifungal activity of actinobacteria from wheat.</title>
        <authorList>
            <person name="Han C."/>
        </authorList>
    </citation>
    <scope>NUCLEOTIDE SEQUENCE [LARGE SCALE GENOMIC DNA]</scope>
    <source>
        <strain evidence="4 5">NEAU-YY642</strain>
    </source>
</reference>
<sequence>MTDASPSVTLRPATERDADFLADILLEAFNWTGEARFTREQLLADPRSAQYVAGWPGPDDFGVIAEDPTTGERIGACWARPLPPDNPGYGYVAPDVPELTLGVLPAHRRRGVGRALLDAVVAAARERGLARLSLSVEDGNGVAALYRSRGFVPVGRDGDADTMALDLKS</sequence>
<dbReference type="Pfam" id="PF00583">
    <property type="entry name" value="Acetyltransf_1"/>
    <property type="match status" value="1"/>
</dbReference>
<feature type="domain" description="N-acetyltransferase" evidence="3">
    <location>
        <begin position="8"/>
        <end position="168"/>
    </location>
</feature>
<dbReference type="EMBL" id="RFFJ01000189">
    <property type="protein sequence ID" value="RMI33180.1"/>
    <property type="molecule type" value="Genomic_DNA"/>
</dbReference>
<dbReference type="PROSITE" id="PS51186">
    <property type="entry name" value="GNAT"/>
    <property type="match status" value="1"/>
</dbReference>
<dbReference type="RefSeq" id="WP_122399238.1">
    <property type="nucleotide sequence ID" value="NZ_RFFJ01000189.1"/>
</dbReference>